<dbReference type="EMBL" id="CP017603">
    <property type="protein sequence ID" value="AOY76077.1"/>
    <property type="molecule type" value="Genomic_DNA"/>
</dbReference>
<dbReference type="Proteomes" id="UP000177894">
    <property type="component" value="Chromosome"/>
</dbReference>
<dbReference type="SUPFAM" id="SSF53822">
    <property type="entry name" value="Periplasmic binding protein-like I"/>
    <property type="match status" value="1"/>
</dbReference>
<keyword evidence="3" id="KW-0238">DNA-binding</keyword>
<keyword evidence="1" id="KW-0678">Repressor</keyword>
<organism evidence="7 9">
    <name type="scientific">Clostridium formicaceticum</name>
    <dbReference type="NCBI Taxonomy" id="1497"/>
    <lineage>
        <taxon>Bacteria</taxon>
        <taxon>Bacillati</taxon>
        <taxon>Bacillota</taxon>
        <taxon>Clostridia</taxon>
        <taxon>Eubacteriales</taxon>
        <taxon>Clostridiaceae</taxon>
        <taxon>Clostridium</taxon>
    </lineage>
</organism>
<dbReference type="PRINTS" id="PR00036">
    <property type="entry name" value="HTHLACI"/>
</dbReference>
<evidence type="ECO:0000259" key="5">
    <source>
        <dbReference type="PROSITE" id="PS50932"/>
    </source>
</evidence>
<reference evidence="7 9" key="2">
    <citation type="submission" date="2017-03" db="EMBL/GenBank/DDBJ databases">
        <title>Complete sequence of Clostridium formicaceticum DSM 92.</title>
        <authorList>
            <person name="Poehlein A."/>
            <person name="Karl M."/>
            <person name="Bengelsdorf F.R."/>
            <person name="Duerre P."/>
            <person name="Daniel R."/>
        </authorList>
    </citation>
    <scope>NUCLEOTIDE SEQUENCE [LARGE SCALE GENOMIC DNA]</scope>
    <source>
        <strain evidence="7 9">DSM 92</strain>
    </source>
</reference>
<proteinExistence type="predicted"/>
<evidence type="ECO:0000256" key="2">
    <source>
        <dbReference type="ARBA" id="ARBA00023015"/>
    </source>
</evidence>
<evidence type="ECO:0000313" key="8">
    <source>
        <dbReference type="Proteomes" id="UP000177894"/>
    </source>
</evidence>
<dbReference type="AlphaFoldDB" id="A0AAC9RJ02"/>
<name>A0AAC9RJ02_9CLOT</name>
<sequence>MGVTIKDIAKLANVSHTTVSRALNNSTLINSETKEKIKKLAMELNYIPNYSAKSLVLHKSYHIGLFFSTIDKDRGTSSSFFYEVVRGVNSIIKDQYNLVVKGISDYKSLSLIDTNNFDGIILMSQSAEDGAFIYHVLDKKIPLVVLNREIEHRGLINILSDDKKGAYNATKYLVKCGHEKIAIIEGKAGFKSAQERKEGFLDALIDHNVPVNKNYMIKGNYDFESGYEGMKQLLENENKPTAVFCSNDDMAIGAMKAIFENKMKIPEDISIVGFDNNTFTPFLTPALTTVKRPIMEISQDGAKKLISLIEKEEVEKERVYVNTELIIRDSVKNLK</sequence>
<dbReference type="InterPro" id="IPR010982">
    <property type="entry name" value="Lambda_DNA-bd_dom_sf"/>
</dbReference>
<dbReference type="GO" id="GO:0003700">
    <property type="term" value="F:DNA-binding transcription factor activity"/>
    <property type="evidence" value="ECO:0007669"/>
    <property type="project" value="TreeGrafter"/>
</dbReference>
<accession>A0AAC9RJ02</accession>
<feature type="domain" description="HTH lacI-type" evidence="5">
    <location>
        <begin position="3"/>
        <end position="57"/>
    </location>
</feature>
<dbReference type="SUPFAM" id="SSF47413">
    <property type="entry name" value="lambda repressor-like DNA-binding domains"/>
    <property type="match status" value="1"/>
</dbReference>
<evidence type="ECO:0000313" key="6">
    <source>
        <dbReference type="EMBL" id="AOY76077.1"/>
    </source>
</evidence>
<keyword evidence="2" id="KW-0805">Transcription regulation</keyword>
<reference evidence="6 8" key="1">
    <citation type="submission" date="2016-10" db="EMBL/GenBank/DDBJ databases">
        <title>Complete Genome Sequence of Acetogen Clostridium formicoaceticum ATCC 27076.</title>
        <authorList>
            <person name="Bao T."/>
            <person name="Cheng C."/>
            <person name="Zhao J."/>
            <person name="Yang S.-T."/>
            <person name="Wang J."/>
            <person name="Wang M."/>
        </authorList>
    </citation>
    <scope>NUCLEOTIDE SEQUENCE [LARGE SCALE GENOMIC DNA]</scope>
    <source>
        <strain evidence="6 8">ATCC 27076</strain>
    </source>
</reference>
<dbReference type="Pfam" id="PF00356">
    <property type="entry name" value="LacI"/>
    <property type="match status" value="1"/>
</dbReference>
<evidence type="ECO:0000313" key="9">
    <source>
        <dbReference type="Proteomes" id="UP000192478"/>
    </source>
</evidence>
<dbReference type="Pfam" id="PF13377">
    <property type="entry name" value="Peripla_BP_3"/>
    <property type="match status" value="1"/>
</dbReference>
<dbReference type="SMART" id="SM00354">
    <property type="entry name" value="HTH_LACI"/>
    <property type="match status" value="1"/>
</dbReference>
<keyword evidence="4" id="KW-0804">Transcription</keyword>
<evidence type="ECO:0000256" key="1">
    <source>
        <dbReference type="ARBA" id="ARBA00022491"/>
    </source>
</evidence>
<dbReference type="CDD" id="cd01392">
    <property type="entry name" value="HTH_LacI"/>
    <property type="match status" value="1"/>
</dbReference>
<gene>
    <name evidence="7" type="primary">exuR</name>
    <name evidence="6" type="ORF">BJL90_09290</name>
    <name evidence="7" type="ORF">CLFO_07610</name>
</gene>
<dbReference type="PROSITE" id="PS00356">
    <property type="entry name" value="HTH_LACI_1"/>
    <property type="match status" value="1"/>
</dbReference>
<evidence type="ECO:0000256" key="3">
    <source>
        <dbReference type="ARBA" id="ARBA00023125"/>
    </source>
</evidence>
<dbReference type="InterPro" id="IPR046335">
    <property type="entry name" value="LacI/GalR-like_sensor"/>
</dbReference>
<dbReference type="PROSITE" id="PS50932">
    <property type="entry name" value="HTH_LACI_2"/>
    <property type="match status" value="1"/>
</dbReference>
<dbReference type="Gene3D" id="3.40.50.2300">
    <property type="match status" value="2"/>
</dbReference>
<dbReference type="InterPro" id="IPR028082">
    <property type="entry name" value="Peripla_BP_I"/>
</dbReference>
<dbReference type="Gene3D" id="1.10.260.40">
    <property type="entry name" value="lambda repressor-like DNA-binding domains"/>
    <property type="match status" value="1"/>
</dbReference>
<protein>
    <submittedName>
        <fullName evidence="7">HTH-type transcriptional repressor ExuR</fullName>
    </submittedName>
    <submittedName>
        <fullName evidence="6">LacI family transcriptional regulator</fullName>
    </submittedName>
</protein>
<dbReference type="GO" id="GO:0000976">
    <property type="term" value="F:transcription cis-regulatory region binding"/>
    <property type="evidence" value="ECO:0007669"/>
    <property type="project" value="TreeGrafter"/>
</dbReference>
<dbReference type="Proteomes" id="UP000192478">
    <property type="component" value="Chromosome"/>
</dbReference>
<dbReference type="PANTHER" id="PTHR30146">
    <property type="entry name" value="LACI-RELATED TRANSCRIPTIONAL REPRESSOR"/>
    <property type="match status" value="1"/>
</dbReference>
<dbReference type="PANTHER" id="PTHR30146:SF148">
    <property type="entry name" value="HTH-TYPE TRANSCRIPTIONAL REPRESSOR PURR-RELATED"/>
    <property type="match status" value="1"/>
</dbReference>
<evidence type="ECO:0000313" key="7">
    <source>
        <dbReference type="EMBL" id="ARE86439.1"/>
    </source>
</evidence>
<dbReference type="InterPro" id="IPR000843">
    <property type="entry name" value="HTH_LacI"/>
</dbReference>
<dbReference type="CDD" id="cd06267">
    <property type="entry name" value="PBP1_LacI_sugar_binding-like"/>
    <property type="match status" value="1"/>
</dbReference>
<dbReference type="EMBL" id="CP020559">
    <property type="protein sequence ID" value="ARE86439.1"/>
    <property type="molecule type" value="Genomic_DNA"/>
</dbReference>
<keyword evidence="8" id="KW-1185">Reference proteome</keyword>
<dbReference type="RefSeq" id="WP_070966971.1">
    <property type="nucleotide sequence ID" value="NZ_CP017603.1"/>
</dbReference>
<dbReference type="KEGG" id="cfm:BJL90_09290"/>
<evidence type="ECO:0000256" key="4">
    <source>
        <dbReference type="ARBA" id="ARBA00023163"/>
    </source>
</evidence>